<dbReference type="Proteomes" id="UP000727907">
    <property type="component" value="Unassembled WGS sequence"/>
</dbReference>
<keyword evidence="1" id="KW-0812">Transmembrane</keyword>
<evidence type="ECO:0000256" key="1">
    <source>
        <dbReference type="SAM" id="Phobius"/>
    </source>
</evidence>
<keyword evidence="1" id="KW-1133">Transmembrane helix</keyword>
<dbReference type="RefSeq" id="WP_216960183.1">
    <property type="nucleotide sequence ID" value="NZ_JAHOPB010000001.1"/>
</dbReference>
<reference evidence="2 3" key="1">
    <citation type="submission" date="2021-06" db="EMBL/GenBank/DDBJ databases">
        <authorList>
            <person name="Lee D.H."/>
        </authorList>
    </citation>
    <scope>NUCLEOTIDE SEQUENCE [LARGE SCALE GENOMIC DNA]</scope>
    <source>
        <strain evidence="2 3">MMS21-HV4-11</strain>
    </source>
</reference>
<name>A0ABS6IMU6_9HYPH</name>
<evidence type="ECO:0000313" key="2">
    <source>
        <dbReference type="EMBL" id="MBU8874515.1"/>
    </source>
</evidence>
<dbReference type="EMBL" id="JAHOPB010000001">
    <property type="protein sequence ID" value="MBU8874515.1"/>
    <property type="molecule type" value="Genomic_DNA"/>
</dbReference>
<comment type="caution">
    <text evidence="2">The sequence shown here is derived from an EMBL/GenBank/DDBJ whole genome shotgun (WGS) entry which is preliminary data.</text>
</comment>
<feature type="transmembrane region" description="Helical" evidence="1">
    <location>
        <begin position="30"/>
        <end position="50"/>
    </location>
</feature>
<gene>
    <name evidence="2" type="ORF">KQ910_12145</name>
</gene>
<keyword evidence="3" id="KW-1185">Reference proteome</keyword>
<organism evidence="2 3">
    <name type="scientific">Reyranella humidisoli</name>
    <dbReference type="NCBI Taxonomy" id="2849149"/>
    <lineage>
        <taxon>Bacteria</taxon>
        <taxon>Pseudomonadati</taxon>
        <taxon>Pseudomonadota</taxon>
        <taxon>Alphaproteobacteria</taxon>
        <taxon>Hyphomicrobiales</taxon>
        <taxon>Reyranellaceae</taxon>
        <taxon>Reyranella</taxon>
    </lineage>
</organism>
<proteinExistence type="predicted"/>
<sequence>MNTTVIDRDRTATFGTDRAGSEASLQVKDVAAFIMAAVMTLGPLAATTLFR</sequence>
<keyword evidence="1" id="KW-0472">Membrane</keyword>
<protein>
    <submittedName>
        <fullName evidence="2">Uncharacterized protein</fullName>
    </submittedName>
</protein>
<evidence type="ECO:0000313" key="3">
    <source>
        <dbReference type="Proteomes" id="UP000727907"/>
    </source>
</evidence>
<accession>A0ABS6IMU6</accession>